<dbReference type="InterPro" id="IPR001173">
    <property type="entry name" value="Glyco_trans_2-like"/>
</dbReference>
<name>A0A0G1K3E6_9BACT</name>
<dbReference type="CDD" id="cd00761">
    <property type="entry name" value="Glyco_tranf_GTA_type"/>
    <property type="match status" value="1"/>
</dbReference>
<evidence type="ECO:0000259" key="2">
    <source>
        <dbReference type="Pfam" id="PF00535"/>
    </source>
</evidence>
<dbReference type="Proteomes" id="UP000034889">
    <property type="component" value="Unassembled WGS sequence"/>
</dbReference>
<protein>
    <submittedName>
        <fullName evidence="3">Glycosyl transferase, group 2 family protein</fullName>
    </submittedName>
</protein>
<dbReference type="Gene3D" id="3.90.550.10">
    <property type="entry name" value="Spore Coat Polysaccharide Biosynthesis Protein SpsA, Chain A"/>
    <property type="match status" value="1"/>
</dbReference>
<dbReference type="InterPro" id="IPR050834">
    <property type="entry name" value="Glycosyltransf_2"/>
</dbReference>
<evidence type="ECO:0000313" key="4">
    <source>
        <dbReference type="Proteomes" id="UP000034889"/>
    </source>
</evidence>
<dbReference type="PANTHER" id="PTHR43685:SF2">
    <property type="entry name" value="GLYCOSYLTRANSFERASE 2-LIKE DOMAIN-CONTAINING PROTEIN"/>
    <property type="match status" value="1"/>
</dbReference>
<dbReference type="Pfam" id="PF00535">
    <property type="entry name" value="Glycos_transf_2"/>
    <property type="match status" value="1"/>
</dbReference>
<dbReference type="SUPFAM" id="SSF53448">
    <property type="entry name" value="Nucleotide-diphospho-sugar transferases"/>
    <property type="match status" value="1"/>
</dbReference>
<dbReference type="GO" id="GO:0016740">
    <property type="term" value="F:transferase activity"/>
    <property type="evidence" value="ECO:0007669"/>
    <property type="project" value="UniProtKB-KW"/>
</dbReference>
<keyword evidence="1" id="KW-1133">Transmembrane helix</keyword>
<dbReference type="PANTHER" id="PTHR43685">
    <property type="entry name" value="GLYCOSYLTRANSFERASE"/>
    <property type="match status" value="1"/>
</dbReference>
<proteinExistence type="predicted"/>
<organism evidence="3 4">
    <name type="scientific">Candidatus Giovannonibacteria bacterium GW2011_GWC2_44_8</name>
    <dbReference type="NCBI Taxonomy" id="1618657"/>
    <lineage>
        <taxon>Bacteria</taxon>
        <taxon>Candidatus Giovannoniibacteriota</taxon>
    </lineage>
</organism>
<feature type="domain" description="Glycosyltransferase 2-like" evidence="2">
    <location>
        <begin position="65"/>
        <end position="237"/>
    </location>
</feature>
<dbReference type="InterPro" id="IPR029044">
    <property type="entry name" value="Nucleotide-diphossugar_trans"/>
</dbReference>
<comment type="caution">
    <text evidence="3">The sequence shown here is derived from an EMBL/GenBank/DDBJ whole genome shotgun (WGS) entry which is preliminary data.</text>
</comment>
<feature type="transmembrane region" description="Helical" evidence="1">
    <location>
        <begin position="339"/>
        <end position="356"/>
    </location>
</feature>
<accession>A0A0G1K3E6</accession>
<evidence type="ECO:0000313" key="3">
    <source>
        <dbReference type="EMBL" id="KKT78058.1"/>
    </source>
</evidence>
<evidence type="ECO:0000256" key="1">
    <source>
        <dbReference type="SAM" id="Phobius"/>
    </source>
</evidence>
<reference evidence="3 4" key="1">
    <citation type="journal article" date="2015" name="Nature">
        <title>rRNA introns, odd ribosomes, and small enigmatic genomes across a large radiation of phyla.</title>
        <authorList>
            <person name="Brown C.T."/>
            <person name="Hug L.A."/>
            <person name="Thomas B.C."/>
            <person name="Sharon I."/>
            <person name="Castelle C.J."/>
            <person name="Singh A."/>
            <person name="Wilkins M.J."/>
            <person name="Williams K.H."/>
            <person name="Banfield J.F."/>
        </authorList>
    </citation>
    <scope>NUCLEOTIDE SEQUENCE [LARGE SCALE GENOMIC DNA]</scope>
</reference>
<keyword evidence="1" id="KW-0472">Membrane</keyword>
<keyword evidence="3" id="KW-0808">Transferase</keyword>
<gene>
    <name evidence="3" type="ORF">UW74_C0028G0005</name>
</gene>
<keyword evidence="1" id="KW-0812">Transmembrane</keyword>
<dbReference type="AlphaFoldDB" id="A0A0G1K3E6"/>
<sequence>MYNFFKTLRVIYRIERDNISYRELIEFLYEETPPSNYNFLNYNYAPHISKITKYGRGVKTKPIFSVIIPTYNCQKLLMGTLQAAVSQKDVPSSEFEIIIVDNGSMDQTAGTVAGFARFQKETEIIYVKLKKNYGADFARNVGALWSQGSLLAFTDDDCLVPPDWLSWFKRILDSHPEVIGASGWKEPYSISGDLDFYHRFAFWTHKFFPTPLKNTAYSFRSGYTANFCCRKESFKKLGGFNFYFQHIGFYDFPVRIYKSGLSLIYEPRMVKHEASFSFKDYFHKSLIMGADLYLLHLLHPNLWKNISFFYFLKRAKKEMGAILSDPKDPPIFRKSLSDMVGFSFLAIISNFCYWFGRYRIPFKSAFHISNTGVDA</sequence>
<dbReference type="EMBL" id="LCJM01000028">
    <property type="protein sequence ID" value="KKT78058.1"/>
    <property type="molecule type" value="Genomic_DNA"/>
</dbReference>